<gene>
    <name evidence="12" type="ORF">PILCRDRAFT_830160</name>
</gene>
<dbReference type="GO" id="GO:0032511">
    <property type="term" value="P:late endosome to vacuole transport via multivesicular body sorting pathway"/>
    <property type="evidence" value="ECO:0007669"/>
    <property type="project" value="InterPro"/>
</dbReference>
<reference evidence="12 13" key="1">
    <citation type="submission" date="2014-04" db="EMBL/GenBank/DDBJ databases">
        <authorList>
            <consortium name="DOE Joint Genome Institute"/>
            <person name="Kuo A."/>
            <person name="Tarkka M."/>
            <person name="Buscot F."/>
            <person name="Kohler A."/>
            <person name="Nagy L.G."/>
            <person name="Floudas D."/>
            <person name="Copeland A."/>
            <person name="Barry K.W."/>
            <person name="Cichocki N."/>
            <person name="Veneault-Fourrey C."/>
            <person name="LaButti K."/>
            <person name="Lindquist E.A."/>
            <person name="Lipzen A."/>
            <person name="Lundell T."/>
            <person name="Morin E."/>
            <person name="Murat C."/>
            <person name="Sun H."/>
            <person name="Tunlid A."/>
            <person name="Henrissat B."/>
            <person name="Grigoriev I.V."/>
            <person name="Hibbett D.S."/>
            <person name="Martin F."/>
            <person name="Nordberg H.P."/>
            <person name="Cantor M.N."/>
            <person name="Hua S.X."/>
        </authorList>
    </citation>
    <scope>NUCLEOTIDE SEQUENCE [LARGE SCALE GENOMIC DNA]</scope>
    <source>
        <strain evidence="12 13">F 1598</strain>
    </source>
</reference>
<sequence length="509" mass="53660">MSPSILGLPPVSPELKSIVPYLQRADELQVQDPLMAYWCAYYAAQIGISLKAKSTGARDLLFELLAVLEGMKQELGPSDAVNIESVSSAYVENFALKVFGMADNEDRKGEATRSTAKKFLAAANFLEVLKIFPKTPMSDSSEEKIRYSKWKAADIAKAFREGRKPTPGPAGSGTEPDYPEGSTSAGTPDGLSPPSFGAPLSFHGKAPVAGKQSPPSPPLSGKTSPKRMSPPPHMDSADIARANQAPREFQPKTPLRPGAGVTGEDVSSPGSWSTAATPGTDDRTKSGIDFEYEEQVTPTRVGTGGSKLKNAWVSAELETGSDGVDEDSVGINATSQKRTVRFTPSVIGGLTPPITPGESGPSRPFVPVQPELHLSPISQSPPSGNGHYQTSPTSSSTNSPPKRNRVTSFSTSPPHSAGVPFSPPAPSPPTHYQPSAPPLPYAAPVPMYASAPPPSPPPHPRVPSPVPDLTPQLIAKAQKHCRFAISALDYEDADQARKELRAALAVLGG</sequence>
<feature type="compositionally biased region" description="Pro residues" evidence="9">
    <location>
        <begin position="421"/>
        <end position="443"/>
    </location>
</feature>
<dbReference type="Proteomes" id="UP000054166">
    <property type="component" value="Unassembled WGS sequence"/>
</dbReference>
<feature type="compositionally biased region" description="Low complexity" evidence="9">
    <location>
        <begin position="390"/>
        <end position="401"/>
    </location>
</feature>
<dbReference type="OrthoDB" id="391137at2759"/>
<dbReference type="GO" id="GO:0015031">
    <property type="term" value="P:protein transport"/>
    <property type="evidence" value="ECO:0007669"/>
    <property type="project" value="UniProtKB-KW"/>
</dbReference>
<evidence type="ECO:0000256" key="5">
    <source>
        <dbReference type="ARBA" id="ARBA00022490"/>
    </source>
</evidence>
<feature type="domain" description="Vta1 C-terminal" evidence="11">
    <location>
        <begin position="471"/>
        <end position="508"/>
    </location>
</feature>
<keyword evidence="6" id="KW-0967">Endosome</keyword>
<evidence type="ECO:0000313" key="13">
    <source>
        <dbReference type="Proteomes" id="UP000054166"/>
    </source>
</evidence>
<dbReference type="GO" id="GO:0005771">
    <property type="term" value="C:multivesicular body"/>
    <property type="evidence" value="ECO:0007669"/>
    <property type="project" value="TreeGrafter"/>
</dbReference>
<feature type="compositionally biased region" description="Pro residues" evidence="9">
    <location>
        <begin position="451"/>
        <end position="468"/>
    </location>
</feature>
<keyword evidence="13" id="KW-1185">Reference proteome</keyword>
<feature type="compositionally biased region" description="Polar residues" evidence="9">
    <location>
        <begin position="268"/>
        <end position="277"/>
    </location>
</feature>
<dbReference type="AlphaFoldDB" id="A0A0C3AD92"/>
<proteinExistence type="inferred from homology"/>
<evidence type="ECO:0000259" key="10">
    <source>
        <dbReference type="Pfam" id="PF04652"/>
    </source>
</evidence>
<dbReference type="InterPro" id="IPR044538">
    <property type="entry name" value="Vta1-like"/>
</dbReference>
<dbReference type="PANTHER" id="PTHR46009:SF1">
    <property type="entry name" value="VACUOLAR PROTEIN SORTING-ASSOCIATED PROTEIN VTA1 HOMOLOG"/>
    <property type="match status" value="1"/>
</dbReference>
<feature type="region of interest" description="Disordered" evidence="9">
    <location>
        <begin position="343"/>
        <end position="469"/>
    </location>
</feature>
<dbReference type="Pfam" id="PF18097">
    <property type="entry name" value="Vta1_C"/>
    <property type="match status" value="1"/>
</dbReference>
<dbReference type="GO" id="GO:0010008">
    <property type="term" value="C:endosome membrane"/>
    <property type="evidence" value="ECO:0007669"/>
    <property type="project" value="UniProtKB-SubCell"/>
</dbReference>
<evidence type="ECO:0000256" key="4">
    <source>
        <dbReference type="ARBA" id="ARBA00022448"/>
    </source>
</evidence>
<evidence type="ECO:0000256" key="1">
    <source>
        <dbReference type="ARBA" id="ARBA00004481"/>
    </source>
</evidence>
<evidence type="ECO:0008006" key="14">
    <source>
        <dbReference type="Google" id="ProtNLM"/>
    </source>
</evidence>
<dbReference type="EMBL" id="KN833218">
    <property type="protein sequence ID" value="KIM71758.1"/>
    <property type="molecule type" value="Genomic_DNA"/>
</dbReference>
<dbReference type="InterPro" id="IPR023175">
    <property type="entry name" value="Vta1/CALS_N_sf"/>
</dbReference>
<evidence type="ECO:0000313" key="12">
    <source>
        <dbReference type="EMBL" id="KIM71758.1"/>
    </source>
</evidence>
<dbReference type="STRING" id="765440.A0A0C3AD92"/>
<feature type="compositionally biased region" description="Polar residues" evidence="9">
    <location>
        <begin position="376"/>
        <end position="389"/>
    </location>
</feature>
<evidence type="ECO:0000256" key="8">
    <source>
        <dbReference type="ARBA" id="ARBA00023136"/>
    </source>
</evidence>
<reference evidence="13" key="2">
    <citation type="submission" date="2015-01" db="EMBL/GenBank/DDBJ databases">
        <title>Evolutionary Origins and Diversification of the Mycorrhizal Mutualists.</title>
        <authorList>
            <consortium name="DOE Joint Genome Institute"/>
            <consortium name="Mycorrhizal Genomics Consortium"/>
            <person name="Kohler A."/>
            <person name="Kuo A."/>
            <person name="Nagy L.G."/>
            <person name="Floudas D."/>
            <person name="Copeland A."/>
            <person name="Barry K.W."/>
            <person name="Cichocki N."/>
            <person name="Veneault-Fourrey C."/>
            <person name="LaButti K."/>
            <person name="Lindquist E.A."/>
            <person name="Lipzen A."/>
            <person name="Lundell T."/>
            <person name="Morin E."/>
            <person name="Murat C."/>
            <person name="Riley R."/>
            <person name="Ohm R."/>
            <person name="Sun H."/>
            <person name="Tunlid A."/>
            <person name="Henrissat B."/>
            <person name="Grigoriev I.V."/>
            <person name="Hibbett D.S."/>
            <person name="Martin F."/>
        </authorList>
    </citation>
    <scope>NUCLEOTIDE SEQUENCE [LARGE SCALE GENOMIC DNA]</scope>
    <source>
        <strain evidence="13">F 1598</strain>
    </source>
</reference>
<organism evidence="12 13">
    <name type="scientific">Piloderma croceum (strain F 1598)</name>
    <dbReference type="NCBI Taxonomy" id="765440"/>
    <lineage>
        <taxon>Eukaryota</taxon>
        <taxon>Fungi</taxon>
        <taxon>Dikarya</taxon>
        <taxon>Basidiomycota</taxon>
        <taxon>Agaricomycotina</taxon>
        <taxon>Agaricomycetes</taxon>
        <taxon>Agaricomycetidae</taxon>
        <taxon>Atheliales</taxon>
        <taxon>Atheliaceae</taxon>
        <taxon>Piloderma</taxon>
    </lineage>
</organism>
<evidence type="ECO:0000256" key="9">
    <source>
        <dbReference type="SAM" id="MobiDB-lite"/>
    </source>
</evidence>
<evidence type="ECO:0000256" key="6">
    <source>
        <dbReference type="ARBA" id="ARBA00022753"/>
    </source>
</evidence>
<feature type="region of interest" description="Disordered" evidence="9">
    <location>
        <begin position="159"/>
        <end position="306"/>
    </location>
</feature>
<dbReference type="InterPro" id="IPR041212">
    <property type="entry name" value="Vta1_C"/>
</dbReference>
<evidence type="ECO:0000259" key="11">
    <source>
        <dbReference type="Pfam" id="PF18097"/>
    </source>
</evidence>
<keyword evidence="8" id="KW-0472">Membrane</keyword>
<evidence type="ECO:0000256" key="7">
    <source>
        <dbReference type="ARBA" id="ARBA00022927"/>
    </source>
</evidence>
<feature type="domain" description="Vta1/callose synthase N-terminal" evidence="10">
    <location>
        <begin position="17"/>
        <end position="161"/>
    </location>
</feature>
<dbReference type="FunCoup" id="A0A0C3AD92">
    <property type="interactions" value="359"/>
</dbReference>
<keyword evidence="7" id="KW-0653">Protein transport</keyword>
<dbReference type="Gene3D" id="1.25.40.270">
    <property type="entry name" value="Vacuolar protein sorting-associated protein vta1"/>
    <property type="match status" value="1"/>
</dbReference>
<comment type="subcellular location">
    <subcellularLocation>
        <location evidence="2">Cytoplasm</location>
    </subcellularLocation>
    <subcellularLocation>
        <location evidence="1">Endosome membrane</location>
        <topology evidence="1">Peripheral membrane protein</topology>
    </subcellularLocation>
</comment>
<dbReference type="HOGENOM" id="CLU_030378_5_0_1"/>
<keyword evidence="5" id="KW-0963">Cytoplasm</keyword>
<dbReference type="InParanoid" id="A0A0C3AD92"/>
<comment type="similarity">
    <text evidence="3">Belongs to the VTA1 family.</text>
</comment>
<dbReference type="Pfam" id="PF04652">
    <property type="entry name" value="Vta1"/>
    <property type="match status" value="1"/>
</dbReference>
<evidence type="ECO:0000256" key="2">
    <source>
        <dbReference type="ARBA" id="ARBA00004496"/>
    </source>
</evidence>
<accession>A0A0C3AD92</accession>
<name>A0A0C3AD92_PILCF</name>
<dbReference type="Gene3D" id="1.20.5.420">
    <property type="entry name" value="Immunoglobulin FC, subunit C"/>
    <property type="match status" value="1"/>
</dbReference>
<evidence type="ECO:0000256" key="3">
    <source>
        <dbReference type="ARBA" id="ARBA00007895"/>
    </source>
</evidence>
<dbReference type="InterPro" id="IPR039431">
    <property type="entry name" value="Vta1/CALS_N"/>
</dbReference>
<keyword evidence="4" id="KW-0813">Transport</keyword>
<protein>
    <recommendedName>
        <fullName evidence="14">DUF605-domain-containing protein</fullName>
    </recommendedName>
</protein>
<dbReference type="PANTHER" id="PTHR46009">
    <property type="entry name" value="VACUOLAR PROTEIN SORTING-ASSOCIATED PROTEIN VTA1 HOMOLOG"/>
    <property type="match status" value="1"/>
</dbReference>